<organism evidence="1 2">
    <name type="scientific">Candidatus Rhodobacter oscarellae</name>
    <dbReference type="NCBI Taxonomy" id="1675527"/>
    <lineage>
        <taxon>Bacteria</taxon>
        <taxon>Pseudomonadati</taxon>
        <taxon>Pseudomonadota</taxon>
        <taxon>Alphaproteobacteria</taxon>
        <taxon>Rhodobacterales</taxon>
        <taxon>Rhodobacter group</taxon>
        <taxon>Rhodobacter</taxon>
    </lineage>
</organism>
<dbReference type="AlphaFoldDB" id="A0A0J9H3G6"/>
<name>A0A0J9H3G6_9RHOB</name>
<proteinExistence type="predicted"/>
<evidence type="ECO:0000313" key="2">
    <source>
        <dbReference type="Proteomes" id="UP000037178"/>
    </source>
</evidence>
<accession>A0A0J9H3G6</accession>
<dbReference type="Proteomes" id="UP000037178">
    <property type="component" value="Unassembled WGS sequence"/>
</dbReference>
<sequence>MAERLAGYVEGCRAALLTGEVGAFADLEEETRAVTETVTILGWRGADEGGLTVSLLRRGEASGVCDVAYRPLGPDAAELTALAQLSEALAVAEMAKPGSKVELAQAGQVILTCAETRGMALFLDPTAKGRGFAAQLATVPAYRMGCGG</sequence>
<dbReference type="EMBL" id="LFTY01000001">
    <property type="protein sequence ID" value="KMW60183.1"/>
    <property type="molecule type" value="Genomic_DNA"/>
</dbReference>
<dbReference type="STRING" id="1675527.AIOL_000336"/>
<protein>
    <submittedName>
        <fullName evidence="1">Uncharacterized protein</fullName>
    </submittedName>
</protein>
<dbReference type="PATRIC" id="fig|1675527.3.peg.383"/>
<keyword evidence="2" id="KW-1185">Reference proteome</keyword>
<comment type="caution">
    <text evidence="1">The sequence shown here is derived from an EMBL/GenBank/DDBJ whole genome shotgun (WGS) entry which is preliminary data.</text>
</comment>
<gene>
    <name evidence="1" type="ORF">AIOL_000336</name>
</gene>
<reference evidence="1 2" key="1">
    <citation type="submission" date="2015-06" db="EMBL/GenBank/DDBJ databases">
        <title>Draft genome sequence of an Alphaproteobacteria species associated to the Mediterranean sponge Oscarella lobularis.</title>
        <authorList>
            <person name="Jourda C."/>
            <person name="Santini S."/>
            <person name="Claverie J.-M."/>
        </authorList>
    </citation>
    <scope>NUCLEOTIDE SEQUENCE [LARGE SCALE GENOMIC DNA]</scope>
    <source>
        <strain evidence="1">IGS</strain>
    </source>
</reference>
<dbReference type="RefSeq" id="WP_152912310.1">
    <property type="nucleotide sequence ID" value="NZ_LFTY01000001.1"/>
</dbReference>
<evidence type="ECO:0000313" key="1">
    <source>
        <dbReference type="EMBL" id="KMW60183.1"/>
    </source>
</evidence>